<evidence type="ECO:0000313" key="3">
    <source>
        <dbReference type="Proteomes" id="UP001497623"/>
    </source>
</evidence>
<dbReference type="Gene3D" id="2.100.10.20">
    <property type="entry name" value="Vitelline membrane outer layer protein I (VOMI)"/>
    <property type="match status" value="1"/>
</dbReference>
<dbReference type="InterPro" id="IPR005515">
    <property type="entry name" value="VOMI"/>
</dbReference>
<reference evidence="2 3" key="1">
    <citation type="submission" date="2024-05" db="EMBL/GenBank/DDBJ databases">
        <authorList>
            <person name="Wallberg A."/>
        </authorList>
    </citation>
    <scope>NUCLEOTIDE SEQUENCE [LARGE SCALE GENOMIC DNA]</scope>
</reference>
<keyword evidence="3" id="KW-1185">Reference proteome</keyword>
<feature type="chain" id="PRO_5043337681" description="Vitelline membrane outer layer protein 1 homolog" evidence="1">
    <location>
        <begin position="20"/>
        <end position="213"/>
    </location>
</feature>
<dbReference type="Proteomes" id="UP001497623">
    <property type="component" value="Unassembled WGS sequence"/>
</dbReference>
<keyword evidence="1" id="KW-0732">Signal</keyword>
<evidence type="ECO:0000313" key="2">
    <source>
        <dbReference type="EMBL" id="CAL4109291.1"/>
    </source>
</evidence>
<accession>A0AAV2R3M1</accession>
<dbReference type="AlphaFoldDB" id="A0AAV2R3M1"/>
<dbReference type="InterPro" id="IPR036706">
    <property type="entry name" value="VOMI_sf"/>
</dbReference>
<comment type="caution">
    <text evidence="2">The sequence shown here is derived from an EMBL/GenBank/DDBJ whole genome shotgun (WGS) entry which is preliminary data.</text>
</comment>
<organism evidence="2 3">
    <name type="scientific">Meganyctiphanes norvegica</name>
    <name type="common">Northern krill</name>
    <name type="synonym">Thysanopoda norvegica</name>
    <dbReference type="NCBI Taxonomy" id="48144"/>
    <lineage>
        <taxon>Eukaryota</taxon>
        <taxon>Metazoa</taxon>
        <taxon>Ecdysozoa</taxon>
        <taxon>Arthropoda</taxon>
        <taxon>Crustacea</taxon>
        <taxon>Multicrustacea</taxon>
        <taxon>Malacostraca</taxon>
        <taxon>Eumalacostraca</taxon>
        <taxon>Eucarida</taxon>
        <taxon>Euphausiacea</taxon>
        <taxon>Euphausiidae</taxon>
        <taxon>Meganyctiphanes</taxon>
    </lineage>
</organism>
<evidence type="ECO:0000256" key="1">
    <source>
        <dbReference type="SAM" id="SignalP"/>
    </source>
</evidence>
<dbReference type="PANTHER" id="PTHR18841:SF0">
    <property type="entry name" value="VITELLINE MEMBRANE OUTER LAYER 1 HOMOLOG A-RELATED"/>
    <property type="match status" value="1"/>
</dbReference>
<dbReference type="EMBL" id="CAXKWB010013972">
    <property type="protein sequence ID" value="CAL4109291.1"/>
    <property type="molecule type" value="Genomic_DNA"/>
</dbReference>
<gene>
    <name evidence="2" type="ORF">MNOR_LOCUS19080</name>
</gene>
<protein>
    <recommendedName>
        <fullName evidence="4">Vitelline membrane outer layer protein 1 homolog</fullName>
    </recommendedName>
</protein>
<evidence type="ECO:0008006" key="4">
    <source>
        <dbReference type="Google" id="ProtNLM"/>
    </source>
</evidence>
<dbReference type="PANTHER" id="PTHR18841">
    <property type="entry name" value="VITELLINE MEMBRANE OUTER LAYER PROTEIN I-RELATED"/>
    <property type="match status" value="1"/>
</dbReference>
<name>A0AAV2R3M1_MEGNR</name>
<proteinExistence type="predicted"/>
<dbReference type="SUPFAM" id="SSF51092">
    <property type="entry name" value="Vitelline membrane outer protein-I (VMO-I)"/>
    <property type="match status" value="1"/>
</dbReference>
<dbReference type="GO" id="GO:0005615">
    <property type="term" value="C:extracellular space"/>
    <property type="evidence" value="ECO:0007669"/>
    <property type="project" value="TreeGrafter"/>
</dbReference>
<sequence>MRVITKLLFSLLCIGVSPSVPAKVSDGTEEPREAYITLTLDWASHFGTWGELAFCPEGSFAHAFRLKVESESAHDDTALNAIELSCAHRRQLGTKDIQERDSTITSSQGHWGDWKALKTCSDGFLTGLRMKSEEPQGHLHDDTAANDLEMQCAWGSEIHNGEGDHWGRWSSWSYCPQGWAICGLQTRVEGTSANDDTALNDVKMFCCYLPQGQ</sequence>
<feature type="signal peptide" evidence="1">
    <location>
        <begin position="1"/>
        <end position="19"/>
    </location>
</feature>
<dbReference type="Pfam" id="PF03762">
    <property type="entry name" value="VOMI"/>
    <property type="match status" value="1"/>
</dbReference>